<dbReference type="WBParaSite" id="nRc.2.0.1.t29692-RA">
    <property type="protein sequence ID" value="nRc.2.0.1.t29692-RA"/>
    <property type="gene ID" value="nRc.2.0.1.g29692"/>
</dbReference>
<dbReference type="Proteomes" id="UP000887565">
    <property type="component" value="Unplaced"/>
</dbReference>
<evidence type="ECO:0000256" key="1">
    <source>
        <dbReference type="SAM" id="MobiDB-lite"/>
    </source>
</evidence>
<evidence type="ECO:0000313" key="2">
    <source>
        <dbReference type="Proteomes" id="UP000887565"/>
    </source>
</evidence>
<name>A0A915JV91_ROMCU</name>
<accession>A0A915JV91</accession>
<proteinExistence type="predicted"/>
<organism evidence="2 3">
    <name type="scientific">Romanomermis culicivorax</name>
    <name type="common">Nematode worm</name>
    <dbReference type="NCBI Taxonomy" id="13658"/>
    <lineage>
        <taxon>Eukaryota</taxon>
        <taxon>Metazoa</taxon>
        <taxon>Ecdysozoa</taxon>
        <taxon>Nematoda</taxon>
        <taxon>Enoplea</taxon>
        <taxon>Dorylaimia</taxon>
        <taxon>Mermithida</taxon>
        <taxon>Mermithoidea</taxon>
        <taxon>Mermithidae</taxon>
        <taxon>Romanomermis</taxon>
    </lineage>
</organism>
<feature type="region of interest" description="Disordered" evidence="1">
    <location>
        <begin position="64"/>
        <end position="111"/>
    </location>
</feature>
<keyword evidence="2" id="KW-1185">Reference proteome</keyword>
<feature type="region of interest" description="Disordered" evidence="1">
    <location>
        <begin position="1"/>
        <end position="23"/>
    </location>
</feature>
<feature type="compositionally biased region" description="Low complexity" evidence="1">
    <location>
        <begin position="94"/>
        <end position="106"/>
    </location>
</feature>
<dbReference type="AlphaFoldDB" id="A0A915JV91"/>
<protein>
    <submittedName>
        <fullName evidence="3">Uncharacterized protein</fullName>
    </submittedName>
</protein>
<reference evidence="3" key="1">
    <citation type="submission" date="2022-11" db="UniProtKB">
        <authorList>
            <consortium name="WormBaseParasite"/>
        </authorList>
    </citation>
    <scope>IDENTIFICATION</scope>
</reference>
<feature type="compositionally biased region" description="Basic and acidic residues" evidence="1">
    <location>
        <begin position="1"/>
        <end position="10"/>
    </location>
</feature>
<sequence length="255" mass="29069">MQISKLDDPRSNQPCGEKGQRPRRPLADCKLRKTYQGILQCYKIFINFENLLFEKKQIFRKEKWEKGPETANKLRHASGPTPSATLNMGDPNMGKTTSSSSSTGTKNRSTENQKLIANQGISKGGNKPAIGKNYNRKRVVRVHELDQWFKATFGYWPSNSKEPILVDMGKVGQVLHYIQEVSIFRGQPVCGFDVEKVHQDKVAAFFKMREVNNQMGNQFAQYVSFVLTNSQTYVIDTRALMAKGWMWVPTNMTSH</sequence>
<evidence type="ECO:0000313" key="3">
    <source>
        <dbReference type="WBParaSite" id="nRc.2.0.1.t29692-RA"/>
    </source>
</evidence>